<evidence type="ECO:0000256" key="13">
    <source>
        <dbReference type="ARBA" id="ARBA00023274"/>
    </source>
</evidence>
<keyword evidence="13 14" id="KW-0687">Ribonucleoprotein</keyword>
<dbReference type="AlphaFoldDB" id="A0A4S4M0Y5"/>
<evidence type="ECO:0000256" key="4">
    <source>
        <dbReference type="ARBA" id="ARBA00004659"/>
    </source>
</evidence>
<evidence type="ECO:0000256" key="11">
    <source>
        <dbReference type="ARBA" id="ARBA00022980"/>
    </source>
</evidence>
<comment type="similarity">
    <text evidence="5">Belongs to the purine/pyrimidine phosphoribosyltransferase family.</text>
</comment>
<keyword evidence="8" id="KW-0328">Glycosyltransferase</keyword>
<dbReference type="Pfam" id="PF01015">
    <property type="entry name" value="Ribosomal_S3Ae"/>
    <property type="match status" value="1"/>
</dbReference>
<dbReference type="GO" id="GO:0006412">
    <property type="term" value="P:translation"/>
    <property type="evidence" value="ECO:0007669"/>
    <property type="project" value="UniProtKB-UniRule"/>
</dbReference>
<accession>A0A4S4M0Y5</accession>
<dbReference type="InterPro" id="IPR027500">
    <property type="entry name" value="Ribosomal_eS1_euk"/>
</dbReference>
<feature type="domain" description="Phosphoribosyltransferase" evidence="16">
    <location>
        <begin position="323"/>
        <end position="444"/>
    </location>
</feature>
<keyword evidence="7 14" id="KW-0963">Cytoplasm</keyword>
<dbReference type="Proteomes" id="UP000310158">
    <property type="component" value="Unassembled WGS sequence"/>
</dbReference>
<dbReference type="HAMAP" id="MF_00004">
    <property type="entry name" value="Aden_phosphoribosyltr"/>
    <property type="match status" value="1"/>
</dbReference>
<evidence type="ECO:0000256" key="12">
    <source>
        <dbReference type="ARBA" id="ARBA00022990"/>
    </source>
</evidence>
<comment type="caution">
    <text evidence="17">The sequence shown here is derived from an EMBL/GenBank/DDBJ whole genome shotgun (WGS) entry which is preliminary data.</text>
</comment>
<keyword evidence="11 14" id="KW-0689">Ribosomal protein</keyword>
<dbReference type="InterPro" id="IPR018281">
    <property type="entry name" value="Ribosomal_eS1_CS"/>
</dbReference>
<dbReference type="InterPro" id="IPR029057">
    <property type="entry name" value="PRTase-like"/>
</dbReference>
<dbReference type="GO" id="GO:0006168">
    <property type="term" value="P:adenine salvage"/>
    <property type="evidence" value="ECO:0007669"/>
    <property type="project" value="InterPro"/>
</dbReference>
<keyword evidence="10" id="KW-0660">Purine salvage</keyword>
<evidence type="ECO:0000256" key="8">
    <source>
        <dbReference type="ARBA" id="ARBA00022676"/>
    </source>
</evidence>
<dbReference type="FunFam" id="3.40.50.2020:FF:000004">
    <property type="entry name" value="Adenine phosphoribosyltransferase"/>
    <property type="match status" value="1"/>
</dbReference>
<comment type="subunit">
    <text evidence="6">Homodimer.</text>
</comment>
<evidence type="ECO:0000256" key="3">
    <source>
        <dbReference type="ARBA" id="ARBA00004496"/>
    </source>
</evidence>
<dbReference type="SUPFAM" id="SSF53271">
    <property type="entry name" value="PRTase-like"/>
    <property type="match status" value="1"/>
</dbReference>
<dbReference type="GO" id="GO:0003999">
    <property type="term" value="F:adenine phosphoribosyltransferase activity"/>
    <property type="evidence" value="ECO:0007669"/>
    <property type="project" value="UniProtKB-EC"/>
</dbReference>
<dbReference type="Gene3D" id="3.40.50.2020">
    <property type="match status" value="1"/>
</dbReference>
<dbReference type="GO" id="GO:0022627">
    <property type="term" value="C:cytosolic small ribosomal subunit"/>
    <property type="evidence" value="ECO:0007669"/>
    <property type="project" value="UniProtKB-UniRule"/>
</dbReference>
<comment type="catalytic activity">
    <reaction evidence="1">
        <text>AMP + diphosphate = 5-phospho-alpha-D-ribose 1-diphosphate + adenine</text>
        <dbReference type="Rhea" id="RHEA:16609"/>
        <dbReference type="ChEBI" id="CHEBI:16708"/>
        <dbReference type="ChEBI" id="CHEBI:33019"/>
        <dbReference type="ChEBI" id="CHEBI:58017"/>
        <dbReference type="ChEBI" id="CHEBI:456215"/>
        <dbReference type="EC" id="2.4.2.7"/>
    </reaction>
</comment>
<keyword evidence="12 14" id="KW-0007">Acetylation</keyword>
<dbReference type="Pfam" id="PF00156">
    <property type="entry name" value="Pribosyltran"/>
    <property type="match status" value="1"/>
</dbReference>
<protein>
    <recommendedName>
        <fullName evidence="14">Small ribosomal subunit protein eS1</fullName>
    </recommendedName>
</protein>
<dbReference type="UniPathway" id="UPA00588">
    <property type="reaction ID" value="UER00646"/>
</dbReference>
<evidence type="ECO:0000256" key="1">
    <source>
        <dbReference type="ARBA" id="ARBA00000868"/>
    </source>
</evidence>
<comment type="subunit">
    <text evidence="14">Component of the small ribosomal subunit. Mature ribosomes consist of a small (40S) and a large (60S) subunit. The 40S subunit contains about 33 different proteins and 1 molecule of RNA (18S). The 60S subunit contains about 49 different proteins and 3 molecules of RNA (25S, 5.8S and 5S).</text>
</comment>
<dbReference type="GO" id="GO:0044209">
    <property type="term" value="P:AMP salvage"/>
    <property type="evidence" value="ECO:0007669"/>
    <property type="project" value="UniProtKB-UniPathway"/>
</dbReference>
<evidence type="ECO:0000259" key="16">
    <source>
        <dbReference type="Pfam" id="PF00156"/>
    </source>
</evidence>
<evidence type="ECO:0000256" key="9">
    <source>
        <dbReference type="ARBA" id="ARBA00022679"/>
    </source>
</evidence>
<comment type="function">
    <text evidence="2">Catalyzes a salvage reaction resulting in the formation of AMP, that is energically less costly than de novo synthesis.</text>
</comment>
<dbReference type="NCBIfam" id="NF002636">
    <property type="entry name" value="PRK02304.1-5"/>
    <property type="match status" value="1"/>
</dbReference>
<dbReference type="NCBIfam" id="TIGR01090">
    <property type="entry name" value="apt"/>
    <property type="match status" value="1"/>
</dbReference>
<dbReference type="InterPro" id="IPR000836">
    <property type="entry name" value="PRTase_dom"/>
</dbReference>
<evidence type="ECO:0000313" key="18">
    <source>
        <dbReference type="Proteomes" id="UP000310158"/>
    </source>
</evidence>
<dbReference type="OrthoDB" id="9834376at2759"/>
<dbReference type="SMART" id="SM01397">
    <property type="entry name" value="Ribosomal_S3Ae"/>
    <property type="match status" value="1"/>
</dbReference>
<gene>
    <name evidence="14" type="primary">RPS1</name>
    <name evidence="17" type="ORF">EW146_g2939</name>
</gene>
<evidence type="ECO:0000256" key="14">
    <source>
        <dbReference type="HAMAP-Rule" id="MF_03122"/>
    </source>
</evidence>
<name>A0A4S4M0Y5_9AGAM</name>
<dbReference type="GO" id="GO:0003735">
    <property type="term" value="F:structural constituent of ribosome"/>
    <property type="evidence" value="ECO:0007669"/>
    <property type="project" value="UniProtKB-UniRule"/>
</dbReference>
<dbReference type="InterPro" id="IPR005764">
    <property type="entry name" value="Ade_phspho_trans"/>
</dbReference>
<evidence type="ECO:0000256" key="7">
    <source>
        <dbReference type="ARBA" id="ARBA00022490"/>
    </source>
</evidence>
<dbReference type="CDD" id="cd06223">
    <property type="entry name" value="PRTases_typeI"/>
    <property type="match status" value="1"/>
</dbReference>
<evidence type="ECO:0000256" key="5">
    <source>
        <dbReference type="ARBA" id="ARBA00008391"/>
    </source>
</evidence>
<organism evidence="17 18">
    <name type="scientific">Bondarzewia mesenterica</name>
    <dbReference type="NCBI Taxonomy" id="1095465"/>
    <lineage>
        <taxon>Eukaryota</taxon>
        <taxon>Fungi</taxon>
        <taxon>Dikarya</taxon>
        <taxon>Basidiomycota</taxon>
        <taxon>Agaricomycotina</taxon>
        <taxon>Agaricomycetes</taxon>
        <taxon>Russulales</taxon>
        <taxon>Bondarzewiaceae</taxon>
        <taxon>Bondarzewia</taxon>
    </lineage>
</organism>
<proteinExistence type="inferred from homology"/>
<reference evidence="17 18" key="1">
    <citation type="submission" date="2019-02" db="EMBL/GenBank/DDBJ databases">
        <title>Genome sequencing of the rare red list fungi Bondarzewia mesenterica.</title>
        <authorList>
            <person name="Buettner E."/>
            <person name="Kellner H."/>
        </authorList>
    </citation>
    <scope>NUCLEOTIDE SEQUENCE [LARGE SCALE GENOMIC DNA]</scope>
    <source>
        <strain evidence="17 18">DSM 108281</strain>
    </source>
</reference>
<evidence type="ECO:0000256" key="10">
    <source>
        <dbReference type="ARBA" id="ARBA00022726"/>
    </source>
</evidence>
<comment type="subcellular location">
    <subcellularLocation>
        <location evidence="3 14">Cytoplasm</location>
    </subcellularLocation>
</comment>
<comment type="similarity">
    <text evidence="14 15">Belongs to the eukaryotic ribosomal protein eS1 family.</text>
</comment>
<dbReference type="EMBL" id="SGPL01000091">
    <property type="protein sequence ID" value="THH17968.1"/>
    <property type="molecule type" value="Genomic_DNA"/>
</dbReference>
<feature type="initiator methionine" description="Removed" evidence="14">
    <location>
        <position position="1"/>
    </location>
</feature>
<dbReference type="HAMAP" id="MF_03122">
    <property type="entry name" value="Ribosomal_eS1_euk"/>
    <property type="match status" value="1"/>
</dbReference>
<evidence type="ECO:0000256" key="6">
    <source>
        <dbReference type="ARBA" id="ARBA00011738"/>
    </source>
</evidence>
<evidence type="ECO:0000256" key="15">
    <source>
        <dbReference type="RuleBase" id="RU000668"/>
    </source>
</evidence>
<sequence length="453" mass="51290">MAVGKNKRLSKGKKGIKKKVVDPFSRKDWYDIKAPSIFEVKNVGKTLVNRSSGLKNANDSLKGRIVEFSLGDLNKDEEQSFRKVKLRIDEVQGRNCLTNFHGMSFTSDKLRSLVRKWQTLIEAHVDVKTTDGYLLRLFAIGFTKRRQSQVRKTTYAQTSQVREIRKKMFEIMTREATSCDLKELVQKFVPEAIGREIEKAARSIYPLQNVYVHKAKILKAPKFDVSKLLELHGESTDETGTRVVKDFKEPEVLEYRSEEFQVDTSSSSSCTMDVTYLKDFLKEHPDFPKKGIVFLDLFPLLRNPTAFETLITRFVYHITSETLFKDPKRKIDVVVGLDARGFLLGPIIAMRLGAAFVPVRKKDKLPGQCIQASYEKEYGMDVFEMQADAIEAGQTVVVVDDLMATGGSAKAAGELVAKLGGKTLEYLFVIELAFLKGRDKLDAPTYSVIKLED</sequence>
<dbReference type="GO" id="GO:0006166">
    <property type="term" value="P:purine ribonucleoside salvage"/>
    <property type="evidence" value="ECO:0007669"/>
    <property type="project" value="UniProtKB-KW"/>
</dbReference>
<comment type="pathway">
    <text evidence="4">Purine metabolism; AMP biosynthesis via salvage pathway; AMP from adenine: step 1/1.</text>
</comment>
<keyword evidence="18" id="KW-1185">Reference proteome</keyword>
<dbReference type="PANTHER" id="PTHR11830">
    <property type="entry name" value="40S RIBOSOMAL PROTEIN S3A"/>
    <property type="match status" value="1"/>
</dbReference>
<dbReference type="InterPro" id="IPR001593">
    <property type="entry name" value="Ribosomal_eS1"/>
</dbReference>
<evidence type="ECO:0000256" key="2">
    <source>
        <dbReference type="ARBA" id="ARBA00003968"/>
    </source>
</evidence>
<evidence type="ECO:0000313" key="17">
    <source>
        <dbReference type="EMBL" id="THH17968.1"/>
    </source>
</evidence>
<dbReference type="PROSITE" id="PS01191">
    <property type="entry name" value="RIBOSOMAL_S3AE"/>
    <property type="match status" value="1"/>
</dbReference>
<feature type="modified residue" description="N-acetylalanine; partial" evidence="14">
    <location>
        <position position="2"/>
    </location>
</feature>
<keyword evidence="9" id="KW-0808">Transferase</keyword>